<dbReference type="EMBL" id="JARPRV010000001">
    <property type="protein sequence ID" value="MDG0939954.1"/>
    <property type="molecule type" value="Genomic_DNA"/>
</dbReference>
<proteinExistence type="predicted"/>
<organism evidence="2 3">
    <name type="scientific">Bacillus paranthracis</name>
    <dbReference type="NCBI Taxonomy" id="2026186"/>
    <lineage>
        <taxon>Bacteria</taxon>
        <taxon>Bacillati</taxon>
        <taxon>Bacillota</taxon>
        <taxon>Bacilli</taxon>
        <taxon>Bacillales</taxon>
        <taxon>Bacillaceae</taxon>
        <taxon>Bacillus</taxon>
        <taxon>Bacillus cereus group</taxon>
    </lineage>
</organism>
<evidence type="ECO:0000313" key="3">
    <source>
        <dbReference type="Proteomes" id="UP000194422"/>
    </source>
</evidence>
<evidence type="ECO:0000313" key="4">
    <source>
        <dbReference type="Proteomes" id="UP001221338"/>
    </source>
</evidence>
<keyword evidence="4" id="KW-1185">Reference proteome</keyword>
<reference evidence="1 4" key="2">
    <citation type="submission" date="2023-03" db="EMBL/GenBank/DDBJ databases">
        <title>Genetic diversity of Bacillus cereus sensu lato isolates from Slovenia.</title>
        <authorList>
            <person name="Abdelli M."/>
        </authorList>
    </citation>
    <scope>NUCLEOTIDE SEQUENCE [LARGE SCALE GENOMIC DNA]</scope>
    <source>
        <strain evidence="1 4">SIBC61B</strain>
    </source>
</reference>
<comment type="caution">
    <text evidence="2">The sequence shown here is derived from an EMBL/GenBank/DDBJ whole genome shotgun (WGS) entry which is preliminary data.</text>
</comment>
<evidence type="ECO:0000313" key="1">
    <source>
        <dbReference type="EMBL" id="MDG0939954.1"/>
    </source>
</evidence>
<dbReference type="EMBL" id="FWYW01000063">
    <property type="protein sequence ID" value="SMD89792.1"/>
    <property type="molecule type" value="Genomic_DNA"/>
</dbReference>
<reference evidence="2 3" key="1">
    <citation type="submission" date="2017-04" db="EMBL/GenBank/DDBJ databases">
        <authorList>
            <person name="Criscuolo A."/>
        </authorList>
    </citation>
    <scope>NUCLEOTIDE SEQUENCE [LARGE SCALE GENOMIC DNA]</scope>
    <source>
        <strain evidence="2">16-00174</strain>
    </source>
</reference>
<gene>
    <name evidence="2" type="ORF">BACERE00174_02197</name>
    <name evidence="1" type="ORF">P6U22_01830</name>
</gene>
<name>A0A7D8D3N1_9BACI</name>
<dbReference type="RefSeq" id="WP_000271105.1">
    <property type="nucleotide sequence ID" value="NZ_CMPU01000016.1"/>
</dbReference>
<sequence length="46" mass="5063">MYALLPIEEMAAQVVLHVMLEILVIGVGIVILFEASYASKWTSSLL</sequence>
<protein>
    <submittedName>
        <fullName evidence="2">Uncharacterized protein</fullName>
    </submittedName>
</protein>
<dbReference type="Proteomes" id="UP001221338">
    <property type="component" value="Unassembled WGS sequence"/>
</dbReference>
<evidence type="ECO:0000313" key="2">
    <source>
        <dbReference type="EMBL" id="SMD89792.1"/>
    </source>
</evidence>
<dbReference type="Proteomes" id="UP000194422">
    <property type="component" value="Unassembled WGS sequence"/>
</dbReference>
<accession>A0A7D8D3N1</accession>
<dbReference type="AlphaFoldDB" id="A0A7D8D3N1"/>